<dbReference type="EMBL" id="JASBWV010000022">
    <property type="protein sequence ID" value="KAJ9119913.1"/>
    <property type="molecule type" value="Genomic_DNA"/>
</dbReference>
<reference evidence="1" key="1">
    <citation type="submission" date="2023-04" db="EMBL/GenBank/DDBJ databases">
        <title>Draft Genome sequencing of Naganishia species isolated from polar environments using Oxford Nanopore Technology.</title>
        <authorList>
            <person name="Leo P."/>
            <person name="Venkateswaran K."/>
        </authorList>
    </citation>
    <scope>NUCLEOTIDE SEQUENCE</scope>
    <source>
        <strain evidence="1">DBVPG 5303</strain>
    </source>
</reference>
<evidence type="ECO:0000313" key="1">
    <source>
        <dbReference type="EMBL" id="KAJ9119913.1"/>
    </source>
</evidence>
<gene>
    <name evidence="1" type="ORF">QFC24_005396</name>
</gene>
<name>A0ACC2X8I5_9TREE</name>
<accession>A0ACC2X8I5</accession>
<evidence type="ECO:0000313" key="2">
    <source>
        <dbReference type="Proteomes" id="UP001234202"/>
    </source>
</evidence>
<sequence length="142" mass="14576">MPKAKSASTRATAAKRNAPPPIAPRSAHQDDAPQPSKQSRPAPVRRNKKAQNFVAPVSVATPPTSSDNAQAGASAPTNTNTASAPAVPAGEWVPAPLRAAAIPPFDSPQITLHSAMQTVPSQARPTGGSDRAHDIDKDAQIA</sequence>
<keyword evidence="2" id="KW-1185">Reference proteome</keyword>
<proteinExistence type="predicted"/>
<dbReference type="Proteomes" id="UP001234202">
    <property type="component" value="Unassembled WGS sequence"/>
</dbReference>
<organism evidence="1 2">
    <name type="scientific">Naganishia onofrii</name>
    <dbReference type="NCBI Taxonomy" id="1851511"/>
    <lineage>
        <taxon>Eukaryota</taxon>
        <taxon>Fungi</taxon>
        <taxon>Dikarya</taxon>
        <taxon>Basidiomycota</taxon>
        <taxon>Agaricomycotina</taxon>
        <taxon>Tremellomycetes</taxon>
        <taxon>Filobasidiales</taxon>
        <taxon>Filobasidiaceae</taxon>
        <taxon>Naganishia</taxon>
    </lineage>
</organism>
<protein>
    <submittedName>
        <fullName evidence="1">Uncharacterized protein</fullName>
    </submittedName>
</protein>
<comment type="caution">
    <text evidence="1">The sequence shown here is derived from an EMBL/GenBank/DDBJ whole genome shotgun (WGS) entry which is preliminary data.</text>
</comment>